<dbReference type="SUPFAM" id="SSF75712">
    <property type="entry name" value="Rad50 coiled-coil Zn hook"/>
    <property type="match status" value="1"/>
</dbReference>
<dbReference type="AlphaFoldDB" id="A0A381NUP7"/>
<keyword evidence="1" id="KW-0175">Coiled coil</keyword>
<evidence type="ECO:0000313" key="3">
    <source>
        <dbReference type="EMBL" id="SUZ58270.1"/>
    </source>
</evidence>
<dbReference type="GO" id="GO:0016887">
    <property type="term" value="F:ATP hydrolysis activity"/>
    <property type="evidence" value="ECO:0007669"/>
    <property type="project" value="InterPro"/>
</dbReference>
<dbReference type="InterPro" id="IPR003593">
    <property type="entry name" value="AAA+_ATPase"/>
</dbReference>
<sequence>MIKFKTVRWKNLLSTGNTFTEIELTRNPSTLIIGENGSGKSTILDALCFGLFGKPFRTINKPQLINSINGSGLLVEVEFTVGSRNYKVVRGVKPNVFEIYNNNKPLNQEANVRDYQKILEQQILKLNYQSFTQVVILGSSTFIPFMQLKARHRREVVEEILDIQIFSLMNMLLKIKLKDLQEELVSTDNRYELTTEKISLQENYIDDLKKNKDKLIKTKKESIENNTNVIQSRTSEREELESANATFLEQIKDQQQVEQKETKLKDFRATLAEKHKSHSSMLDFFDNNADCPTCQQHIDEMFKEEMTSQQKQEVKKYQTGMDKMKSELSSTKQRLKEIKEVADKIRDNQLSIAQLNTSIVELEKFNTKLETEIESFNGGGVSKSDTDKLKNLKEEHKKIDGERQSAKEERNYVEAAKIMLQDTGIKTKIIKQYLPIMNKLINKYLTSMEFYVNFTLNENFEETIKSRYRDEFTYASFSEGEKMRIDLALLFTWRAIAKMKNSTNTNLLILDEIFDSSLDNTGTDEFLKILNTLAGENVFVISHKQDVLVDKFRETIRFAKEKNFSHVVA</sequence>
<proteinExistence type="predicted"/>
<dbReference type="Gene3D" id="3.40.50.300">
    <property type="entry name" value="P-loop containing nucleotide triphosphate hydrolases"/>
    <property type="match status" value="2"/>
</dbReference>
<reference evidence="3" key="1">
    <citation type="submission" date="2018-05" db="EMBL/GenBank/DDBJ databases">
        <authorList>
            <person name="Lanie J.A."/>
            <person name="Ng W.-L."/>
            <person name="Kazmierczak K.M."/>
            <person name="Andrzejewski T.M."/>
            <person name="Davidsen T.M."/>
            <person name="Wayne K.J."/>
            <person name="Tettelin H."/>
            <person name="Glass J.I."/>
            <person name="Rusch D."/>
            <person name="Podicherti R."/>
            <person name="Tsui H.-C.T."/>
            <person name="Winkler M.E."/>
        </authorList>
    </citation>
    <scope>NUCLEOTIDE SEQUENCE</scope>
</reference>
<dbReference type="PANTHER" id="PTHR32114">
    <property type="entry name" value="ABC TRANSPORTER ABCH.3"/>
    <property type="match status" value="1"/>
</dbReference>
<dbReference type="SMART" id="SM00382">
    <property type="entry name" value="AAA"/>
    <property type="match status" value="1"/>
</dbReference>
<feature type="coiled-coil region" evidence="1">
    <location>
        <begin position="170"/>
        <end position="257"/>
    </location>
</feature>
<name>A0A381NUP7_9ZZZZ</name>
<dbReference type="InterPro" id="IPR038729">
    <property type="entry name" value="Rad50/SbcC_AAA"/>
</dbReference>
<dbReference type="Pfam" id="PF13476">
    <property type="entry name" value="AAA_23"/>
    <property type="match status" value="1"/>
</dbReference>
<organism evidence="3">
    <name type="scientific">marine metagenome</name>
    <dbReference type="NCBI Taxonomy" id="408172"/>
    <lineage>
        <taxon>unclassified sequences</taxon>
        <taxon>metagenomes</taxon>
        <taxon>ecological metagenomes</taxon>
    </lineage>
</organism>
<evidence type="ECO:0000259" key="2">
    <source>
        <dbReference type="SMART" id="SM00382"/>
    </source>
</evidence>
<evidence type="ECO:0000256" key="1">
    <source>
        <dbReference type="SAM" id="Coils"/>
    </source>
</evidence>
<gene>
    <name evidence="3" type="ORF">METZ01_LOCUS11124</name>
</gene>
<dbReference type="CDD" id="cd00267">
    <property type="entry name" value="ABC_ATPase"/>
    <property type="match status" value="1"/>
</dbReference>
<dbReference type="SUPFAM" id="SSF52540">
    <property type="entry name" value="P-loop containing nucleoside triphosphate hydrolases"/>
    <property type="match status" value="1"/>
</dbReference>
<dbReference type="PANTHER" id="PTHR32114:SF2">
    <property type="entry name" value="ABC TRANSPORTER ABCH.3"/>
    <property type="match status" value="1"/>
</dbReference>
<dbReference type="InterPro" id="IPR027417">
    <property type="entry name" value="P-loop_NTPase"/>
</dbReference>
<feature type="domain" description="AAA+ ATPase" evidence="2">
    <location>
        <begin position="26"/>
        <end position="562"/>
    </location>
</feature>
<dbReference type="GO" id="GO:0006302">
    <property type="term" value="P:double-strand break repair"/>
    <property type="evidence" value="ECO:0007669"/>
    <property type="project" value="InterPro"/>
</dbReference>
<feature type="coiled-coil region" evidence="1">
    <location>
        <begin position="321"/>
        <end position="409"/>
    </location>
</feature>
<dbReference type="EMBL" id="UINC01000609">
    <property type="protein sequence ID" value="SUZ58270.1"/>
    <property type="molecule type" value="Genomic_DNA"/>
</dbReference>
<accession>A0A381NUP7</accession>
<protein>
    <recommendedName>
        <fullName evidence="2">AAA+ ATPase domain-containing protein</fullName>
    </recommendedName>
</protein>